<dbReference type="PANTHER" id="PTHR30146">
    <property type="entry name" value="LACI-RELATED TRANSCRIPTIONAL REPRESSOR"/>
    <property type="match status" value="1"/>
</dbReference>
<feature type="coiled-coil region" evidence="5">
    <location>
        <begin position="185"/>
        <end position="212"/>
    </location>
</feature>
<evidence type="ECO:0000256" key="1">
    <source>
        <dbReference type="ARBA" id="ARBA00022491"/>
    </source>
</evidence>
<dbReference type="PANTHER" id="PTHR30146:SF148">
    <property type="entry name" value="HTH-TYPE TRANSCRIPTIONAL REPRESSOR PURR-RELATED"/>
    <property type="match status" value="1"/>
</dbReference>
<dbReference type="RefSeq" id="WP_105246618.1">
    <property type="nucleotide sequence ID" value="NZ_PSZM01000036.1"/>
</dbReference>
<feature type="domain" description="HTH lacI-type" evidence="6">
    <location>
        <begin position="4"/>
        <end position="60"/>
    </location>
</feature>
<keyword evidence="8" id="KW-1185">Reference proteome</keyword>
<keyword evidence="5" id="KW-0175">Coiled coil</keyword>
<dbReference type="SUPFAM" id="SSF53822">
    <property type="entry name" value="Periplasmic binding protein-like I"/>
    <property type="match status" value="1"/>
</dbReference>
<dbReference type="InterPro" id="IPR010982">
    <property type="entry name" value="Lambda_DNA-bd_dom_sf"/>
</dbReference>
<evidence type="ECO:0000256" key="3">
    <source>
        <dbReference type="ARBA" id="ARBA00023125"/>
    </source>
</evidence>
<evidence type="ECO:0000256" key="2">
    <source>
        <dbReference type="ARBA" id="ARBA00023015"/>
    </source>
</evidence>
<dbReference type="AlphaFoldDB" id="A0A2S8ADY0"/>
<keyword evidence="3" id="KW-0238">DNA-binding</keyword>
<dbReference type="InterPro" id="IPR001761">
    <property type="entry name" value="Peripla_BP/Lac1_sug-bd_dom"/>
</dbReference>
<sequence length="333" mass="37705">MKRASIKDIAEKAGVSIALVSYVLNDKFVNRINKETAKKIKEIAAELNYKPNKIAQSLKSNKTNTIALLVADIANPFTSQVARIIEDETSKRGYMLLIGSSDENEEKLKQLIDLFQKRQVDGFIIAPVENSESIINNLVETKAPVVLIDRPIDNMEIDSIVTNNFEISYQAVNYLINKGKKNIAIFSYKKNLENLKNRVEGYKKALKDSKIYLDSEKIIYIEESKTQSEVYKAIDELNLMTTDALFFTSNKLAIAALKKLSTLDIKIPEELALVTFDESEAFDIFRVPLTHIKQPIKKISKKAVELLIEKIENTNLLQQQIVYNSEIIIGKSV</sequence>
<evidence type="ECO:0000256" key="4">
    <source>
        <dbReference type="ARBA" id="ARBA00023163"/>
    </source>
</evidence>
<evidence type="ECO:0000259" key="6">
    <source>
        <dbReference type="PROSITE" id="PS50932"/>
    </source>
</evidence>
<dbReference type="Gene3D" id="1.10.260.40">
    <property type="entry name" value="lambda repressor-like DNA-binding domains"/>
    <property type="match status" value="1"/>
</dbReference>
<protein>
    <submittedName>
        <fullName evidence="7">LacI family transcriptional regulator</fullName>
    </submittedName>
</protein>
<dbReference type="OrthoDB" id="9803256at2"/>
<dbReference type="GO" id="GO:0000976">
    <property type="term" value="F:transcription cis-regulatory region binding"/>
    <property type="evidence" value="ECO:0007669"/>
    <property type="project" value="TreeGrafter"/>
</dbReference>
<evidence type="ECO:0000313" key="7">
    <source>
        <dbReference type="EMBL" id="PQL93090.1"/>
    </source>
</evidence>
<dbReference type="CDD" id="cd01392">
    <property type="entry name" value="HTH_LacI"/>
    <property type="match status" value="1"/>
</dbReference>
<dbReference type="SMART" id="SM00354">
    <property type="entry name" value="HTH_LACI"/>
    <property type="match status" value="1"/>
</dbReference>
<evidence type="ECO:0000256" key="5">
    <source>
        <dbReference type="SAM" id="Coils"/>
    </source>
</evidence>
<dbReference type="Gene3D" id="3.40.50.2300">
    <property type="match status" value="2"/>
</dbReference>
<proteinExistence type="predicted"/>
<dbReference type="PROSITE" id="PS50932">
    <property type="entry name" value="HTH_LACI_2"/>
    <property type="match status" value="1"/>
</dbReference>
<dbReference type="GO" id="GO:0003700">
    <property type="term" value="F:DNA-binding transcription factor activity"/>
    <property type="evidence" value="ECO:0007669"/>
    <property type="project" value="TreeGrafter"/>
</dbReference>
<dbReference type="CDD" id="cd19977">
    <property type="entry name" value="PBP1_EndR-like"/>
    <property type="match status" value="1"/>
</dbReference>
<dbReference type="Proteomes" id="UP000238042">
    <property type="component" value="Unassembled WGS sequence"/>
</dbReference>
<keyword evidence="4" id="KW-0804">Transcription</keyword>
<comment type="caution">
    <text evidence="7">The sequence shown here is derived from an EMBL/GenBank/DDBJ whole genome shotgun (WGS) entry which is preliminary data.</text>
</comment>
<name>A0A2S8ADY0_9FLAO</name>
<gene>
    <name evidence="7" type="ORF">C4S77_05355</name>
</gene>
<dbReference type="SUPFAM" id="SSF47413">
    <property type="entry name" value="lambda repressor-like DNA-binding domains"/>
    <property type="match status" value="1"/>
</dbReference>
<dbReference type="InterPro" id="IPR028082">
    <property type="entry name" value="Peripla_BP_I"/>
</dbReference>
<accession>A0A2S8ADY0</accession>
<keyword evidence="2" id="KW-0805">Transcription regulation</keyword>
<evidence type="ECO:0000313" key="8">
    <source>
        <dbReference type="Proteomes" id="UP000238042"/>
    </source>
</evidence>
<dbReference type="Pfam" id="PF00532">
    <property type="entry name" value="Peripla_BP_1"/>
    <property type="match status" value="1"/>
</dbReference>
<keyword evidence="1" id="KW-0678">Repressor</keyword>
<dbReference type="InterPro" id="IPR000843">
    <property type="entry name" value="HTH_LacI"/>
</dbReference>
<organism evidence="7 8">
    <name type="scientific">Apibacter adventoris</name>
    <dbReference type="NCBI Taxonomy" id="1679466"/>
    <lineage>
        <taxon>Bacteria</taxon>
        <taxon>Pseudomonadati</taxon>
        <taxon>Bacteroidota</taxon>
        <taxon>Flavobacteriia</taxon>
        <taxon>Flavobacteriales</taxon>
        <taxon>Weeksellaceae</taxon>
        <taxon>Apibacter</taxon>
    </lineage>
</organism>
<reference evidence="7 8" key="1">
    <citation type="submission" date="2018-02" db="EMBL/GenBank/DDBJ databases">
        <title>Genome sequences of Apibacter spp., gut symbionts of Asian honey bees.</title>
        <authorList>
            <person name="Kwong W.K."/>
            <person name="Steele M.I."/>
            <person name="Moran N.A."/>
        </authorList>
    </citation>
    <scope>NUCLEOTIDE SEQUENCE [LARGE SCALE GENOMIC DNA]</scope>
    <source>
        <strain evidence="8">wkB301</strain>
    </source>
</reference>
<dbReference type="Pfam" id="PF00356">
    <property type="entry name" value="LacI"/>
    <property type="match status" value="1"/>
</dbReference>
<dbReference type="EMBL" id="PSZM01000036">
    <property type="protein sequence ID" value="PQL93090.1"/>
    <property type="molecule type" value="Genomic_DNA"/>
</dbReference>